<feature type="compositionally biased region" description="Basic residues" evidence="1">
    <location>
        <begin position="348"/>
        <end position="360"/>
    </location>
</feature>
<feature type="region of interest" description="Disordered" evidence="1">
    <location>
        <begin position="331"/>
        <end position="360"/>
    </location>
</feature>
<evidence type="ECO:0000256" key="1">
    <source>
        <dbReference type="SAM" id="MobiDB-lite"/>
    </source>
</evidence>
<dbReference type="EMBL" id="JANBOI010001220">
    <property type="protein sequence ID" value="KAJ1727111.1"/>
    <property type="molecule type" value="Genomic_DNA"/>
</dbReference>
<dbReference type="OrthoDB" id="5556225at2759"/>
<evidence type="ECO:0008006" key="4">
    <source>
        <dbReference type="Google" id="ProtNLM"/>
    </source>
</evidence>
<feature type="non-terminal residue" evidence="2">
    <location>
        <position position="1"/>
    </location>
</feature>
<dbReference type="AlphaFoldDB" id="A0A9W8CV14"/>
<accession>A0A9W8CV14</accession>
<comment type="caution">
    <text evidence="2">The sequence shown here is derived from an EMBL/GenBank/DDBJ whole genome shotgun (WGS) entry which is preliminary data.</text>
</comment>
<evidence type="ECO:0000313" key="3">
    <source>
        <dbReference type="Proteomes" id="UP001143981"/>
    </source>
</evidence>
<organism evidence="2 3">
    <name type="scientific">Coemansia biformis</name>
    <dbReference type="NCBI Taxonomy" id="1286918"/>
    <lineage>
        <taxon>Eukaryota</taxon>
        <taxon>Fungi</taxon>
        <taxon>Fungi incertae sedis</taxon>
        <taxon>Zoopagomycota</taxon>
        <taxon>Kickxellomycotina</taxon>
        <taxon>Kickxellomycetes</taxon>
        <taxon>Kickxellales</taxon>
        <taxon>Kickxellaceae</taxon>
        <taxon>Coemansia</taxon>
    </lineage>
</organism>
<proteinExistence type="predicted"/>
<protein>
    <recommendedName>
        <fullName evidence="4">Transposase</fullName>
    </recommendedName>
</protein>
<evidence type="ECO:0000313" key="2">
    <source>
        <dbReference type="EMBL" id="KAJ1727111.1"/>
    </source>
</evidence>
<reference evidence="2" key="1">
    <citation type="submission" date="2022-07" db="EMBL/GenBank/DDBJ databases">
        <title>Phylogenomic reconstructions and comparative analyses of Kickxellomycotina fungi.</title>
        <authorList>
            <person name="Reynolds N.K."/>
            <person name="Stajich J.E."/>
            <person name="Barry K."/>
            <person name="Grigoriev I.V."/>
            <person name="Crous P."/>
            <person name="Smith M.E."/>
        </authorList>
    </citation>
    <scope>NUCLEOTIDE SEQUENCE</scope>
    <source>
        <strain evidence="2">BCRC 34381</strain>
    </source>
</reference>
<feature type="compositionally biased region" description="Gly residues" evidence="1">
    <location>
        <begin position="332"/>
        <end position="342"/>
    </location>
</feature>
<keyword evidence="3" id="KW-1185">Reference proteome</keyword>
<dbReference type="Proteomes" id="UP001143981">
    <property type="component" value="Unassembled WGS sequence"/>
</dbReference>
<name>A0A9W8CV14_9FUNG</name>
<sequence>GTVRCSLEAVGMREEYYHPLDLLVQRVNYVVAHAFQFARFIFVAEMSRRRTSFNPAPLITENFFREVFCWLTNRAEHQTMPRTAQWRSLLRKHWCSYRRWTGVVVQTFNAPSHIAKYAAVQIAMAYLNNVSLHFGEKLRCAVNRLLDTKARKAALVRRMAGQSQREIRRACEAQIWGPARLIKEVAFTRPFNPPRLNDAGQAILRRLDPILRSYPDGYQFADNSLFLDAAIHPERHFWVYFQLSQLFERDRRQFECFPQRKDWRPANMTVTTNILRSELLAGVPGRFGETALDTWGRVLDPTSKPFRGEHFDFEEVVHTDAVGISVITRFTGDGGGDGGDGDGAAPRGRQRRGWRRHRGRRNQGPEFKYITELSADELAEDLGKCVFIDPGRRDILFCAHEDSTAENPQTYRYTRNQRSKETRMKRFARIRDKVKPEAVRAAEARLSAYSSKTVNLRRYKQYLEARAAEWDLLSDFYSNTRTTGNLGGRTYPLHRRLRLSAHLNQQQADQRLARNLRDKFGENPVLEIGDWTARMNKFHEPIRGVGMRRMLRRQGFKVHLVPEFRTSSLCPACLTGRLENFRCVPNPRPFRRSAQPYVVCHGLLQCSNPDCLEPAGGRARRRYWNRDMAAVLNFKHILNGMREDAEIPAPPAAATAWAAQEASPHSNNNNNNNIPPWLTPCLQTVAANAFSFRGYG</sequence>
<gene>
    <name evidence="2" type="ORF">LPJ61_004756</name>
</gene>